<dbReference type="PRINTS" id="PR00032">
    <property type="entry name" value="HTHARAC"/>
</dbReference>
<evidence type="ECO:0000313" key="5">
    <source>
        <dbReference type="EMBL" id="MBO1510629.1"/>
    </source>
</evidence>
<dbReference type="PROSITE" id="PS00041">
    <property type="entry name" value="HTH_ARAC_FAMILY_1"/>
    <property type="match status" value="1"/>
</dbReference>
<dbReference type="PANTHER" id="PTHR47504:SF5">
    <property type="entry name" value="RIGHT ORIGIN-BINDING PROTEIN"/>
    <property type="match status" value="1"/>
</dbReference>
<keyword evidence="6" id="KW-1185">Reference proteome</keyword>
<dbReference type="PROSITE" id="PS01124">
    <property type="entry name" value="HTH_ARAC_FAMILY_2"/>
    <property type="match status" value="1"/>
</dbReference>
<accession>A0ABS3MXA2</accession>
<dbReference type="InterPro" id="IPR009057">
    <property type="entry name" value="Homeodomain-like_sf"/>
</dbReference>
<evidence type="ECO:0000256" key="2">
    <source>
        <dbReference type="ARBA" id="ARBA00023125"/>
    </source>
</evidence>
<comment type="caution">
    <text evidence="5">The sequence shown here is derived from an EMBL/GenBank/DDBJ whole genome shotgun (WGS) entry which is preliminary data.</text>
</comment>
<evidence type="ECO:0000259" key="4">
    <source>
        <dbReference type="PROSITE" id="PS01124"/>
    </source>
</evidence>
<keyword evidence="1" id="KW-0805">Transcription regulation</keyword>
<dbReference type="InterPro" id="IPR029442">
    <property type="entry name" value="GyrI-like"/>
</dbReference>
<dbReference type="Pfam" id="PF06445">
    <property type="entry name" value="GyrI-like"/>
    <property type="match status" value="1"/>
</dbReference>
<sequence>MEGLRKMNDAIHYIENNLDASLRIEEISMIACMSKFHFQRLFQLITGLTVAEYIRKRRLTLAAQELTHANVRVLDIALKYGYESPEAFSKAFRKAHDISPSEAKQIGKNIKAYPKLSFQIQINGDEEMNYKIIQKEAFTIIGKSFRVSMENGDNNKKIPLLWGESNQNGFSEALAKQAGDLGLLGVCLDFNHQENEFTYFIGAEKTIENHSLDWEVREISALTWAVFVSIGPMPDSIQLVWKRIYSEWFPSTGYEHANGPEFESYSEGDPNSENYRAEVWIPIIKK</sequence>
<dbReference type="PANTHER" id="PTHR47504">
    <property type="entry name" value="RIGHT ORIGIN-BINDING PROTEIN"/>
    <property type="match status" value="1"/>
</dbReference>
<dbReference type="Gene3D" id="3.20.80.10">
    <property type="entry name" value="Regulatory factor, effector binding domain"/>
    <property type="match status" value="1"/>
</dbReference>
<dbReference type="Gene3D" id="1.10.10.60">
    <property type="entry name" value="Homeodomain-like"/>
    <property type="match status" value="2"/>
</dbReference>
<dbReference type="InterPro" id="IPR050959">
    <property type="entry name" value="MarA-like"/>
</dbReference>
<protein>
    <submittedName>
        <fullName evidence="5">AraC family transcriptional regulator</fullName>
    </submittedName>
</protein>
<keyword evidence="3" id="KW-0804">Transcription</keyword>
<keyword evidence="2" id="KW-0238">DNA-binding</keyword>
<dbReference type="SUPFAM" id="SSF55136">
    <property type="entry name" value="Probable bacterial effector-binding domain"/>
    <property type="match status" value="1"/>
</dbReference>
<evidence type="ECO:0000313" key="6">
    <source>
        <dbReference type="Proteomes" id="UP000663981"/>
    </source>
</evidence>
<dbReference type="EMBL" id="JAGDEL010000002">
    <property type="protein sequence ID" value="MBO1510629.1"/>
    <property type="molecule type" value="Genomic_DNA"/>
</dbReference>
<organism evidence="5 6">
    <name type="scientific">Metabacillus bambusae</name>
    <dbReference type="NCBI Taxonomy" id="2795218"/>
    <lineage>
        <taxon>Bacteria</taxon>
        <taxon>Bacillati</taxon>
        <taxon>Bacillota</taxon>
        <taxon>Bacilli</taxon>
        <taxon>Bacillales</taxon>
        <taxon>Bacillaceae</taxon>
        <taxon>Metabacillus</taxon>
    </lineage>
</organism>
<dbReference type="InterPro" id="IPR018060">
    <property type="entry name" value="HTH_AraC"/>
</dbReference>
<feature type="domain" description="HTH araC/xylS-type" evidence="4">
    <location>
        <begin position="8"/>
        <end position="106"/>
    </location>
</feature>
<dbReference type="InterPro" id="IPR018062">
    <property type="entry name" value="HTH_AraC-typ_CS"/>
</dbReference>
<dbReference type="SUPFAM" id="SSF46689">
    <property type="entry name" value="Homeodomain-like"/>
    <property type="match status" value="2"/>
</dbReference>
<dbReference type="InterPro" id="IPR011256">
    <property type="entry name" value="Reg_factor_effector_dom_sf"/>
</dbReference>
<evidence type="ECO:0000256" key="3">
    <source>
        <dbReference type="ARBA" id="ARBA00023163"/>
    </source>
</evidence>
<dbReference type="SMART" id="SM00342">
    <property type="entry name" value="HTH_ARAC"/>
    <property type="match status" value="1"/>
</dbReference>
<dbReference type="InterPro" id="IPR020449">
    <property type="entry name" value="Tscrpt_reg_AraC-type_HTH"/>
</dbReference>
<dbReference type="InterPro" id="IPR010499">
    <property type="entry name" value="AraC_E-bd"/>
</dbReference>
<dbReference type="RefSeq" id="WP_207975281.1">
    <property type="nucleotide sequence ID" value="NZ_JAGDEL010000002.1"/>
</dbReference>
<dbReference type="Proteomes" id="UP000663981">
    <property type="component" value="Unassembled WGS sequence"/>
</dbReference>
<proteinExistence type="predicted"/>
<name>A0ABS3MXA2_9BACI</name>
<dbReference type="Pfam" id="PF12833">
    <property type="entry name" value="HTH_18"/>
    <property type="match status" value="1"/>
</dbReference>
<gene>
    <name evidence="5" type="ORF">I7822_02865</name>
</gene>
<reference evidence="5 6" key="1">
    <citation type="submission" date="2021-03" db="EMBL/GenBank/DDBJ databases">
        <title>Whole genome sequence of Metabacillus bambusae BG109.</title>
        <authorList>
            <person name="Jeong J.W."/>
        </authorList>
    </citation>
    <scope>NUCLEOTIDE SEQUENCE [LARGE SCALE GENOMIC DNA]</scope>
    <source>
        <strain evidence="5 6">BG109</strain>
    </source>
</reference>
<evidence type="ECO:0000256" key="1">
    <source>
        <dbReference type="ARBA" id="ARBA00023015"/>
    </source>
</evidence>
<dbReference type="SMART" id="SM00871">
    <property type="entry name" value="AraC_E_bind"/>
    <property type="match status" value="1"/>
</dbReference>